<name>A0A9N9FUR4_9GLOM</name>
<dbReference type="OrthoDB" id="6247875at2759"/>
<reference evidence="2" key="1">
    <citation type="submission" date="2021-06" db="EMBL/GenBank/DDBJ databases">
        <authorList>
            <person name="Kallberg Y."/>
            <person name="Tangrot J."/>
            <person name="Rosling A."/>
        </authorList>
    </citation>
    <scope>NUCLEOTIDE SEQUENCE</scope>
    <source>
        <strain evidence="2">MA453B</strain>
    </source>
</reference>
<dbReference type="AlphaFoldDB" id="A0A9N9FUR4"/>
<dbReference type="EMBL" id="CAJVPY010002346">
    <property type="protein sequence ID" value="CAG8557540.1"/>
    <property type="molecule type" value="Genomic_DNA"/>
</dbReference>
<protein>
    <submittedName>
        <fullName evidence="2">24150_t:CDS:1</fullName>
    </submittedName>
</protein>
<dbReference type="InterPro" id="IPR009071">
    <property type="entry name" value="HMG_box_dom"/>
</dbReference>
<comment type="caution">
    <text evidence="2">The sequence shown here is derived from an EMBL/GenBank/DDBJ whole genome shotgun (WGS) entry which is preliminary data.</text>
</comment>
<evidence type="ECO:0000259" key="1">
    <source>
        <dbReference type="Pfam" id="PF00505"/>
    </source>
</evidence>
<proteinExistence type="predicted"/>
<dbReference type="InterPro" id="IPR036910">
    <property type="entry name" value="HMG_box_dom_sf"/>
</dbReference>
<sequence length="324" mass="36933">MSEQDQLSFLIDTQPASRVCVFVNSISNPVAQKVIDDSSLITLPFPPTINPHDLVVPRPDGHVSRPPTTFIIYRRLFFETARAAGYNFPMNVISSMASKSWEKESDSVKKEYRRISREAFNYYNEIFPKSKPQKKRDLWRTVSFDKSTRKAKITKSIKSVNNDRSVKSSELEFTLNHDLPLSSPDISQMPSNLNVNSPELNLDLNVNRTDLFDQNVYRSPDISNKEFNSEFLSTATQYFDLSIQANQQIILQATENNVNDNLFVDEGQYEFGASGFSNEILETGQFGIFDTQNFSTLDNFVCSNNSNEMNEMCSEQSFSPNLLN</sequence>
<evidence type="ECO:0000313" key="2">
    <source>
        <dbReference type="EMBL" id="CAG8557540.1"/>
    </source>
</evidence>
<organism evidence="2 3">
    <name type="scientific">Dentiscutata erythropus</name>
    <dbReference type="NCBI Taxonomy" id="1348616"/>
    <lineage>
        <taxon>Eukaryota</taxon>
        <taxon>Fungi</taxon>
        <taxon>Fungi incertae sedis</taxon>
        <taxon>Mucoromycota</taxon>
        <taxon>Glomeromycotina</taxon>
        <taxon>Glomeromycetes</taxon>
        <taxon>Diversisporales</taxon>
        <taxon>Gigasporaceae</taxon>
        <taxon>Dentiscutata</taxon>
    </lineage>
</organism>
<accession>A0A9N9FUR4</accession>
<dbReference type="Proteomes" id="UP000789405">
    <property type="component" value="Unassembled WGS sequence"/>
</dbReference>
<gene>
    <name evidence="2" type="ORF">DERYTH_LOCUS5574</name>
</gene>
<evidence type="ECO:0000313" key="3">
    <source>
        <dbReference type="Proteomes" id="UP000789405"/>
    </source>
</evidence>
<dbReference type="Gene3D" id="1.10.30.10">
    <property type="entry name" value="High mobility group box domain"/>
    <property type="match status" value="1"/>
</dbReference>
<keyword evidence="3" id="KW-1185">Reference proteome</keyword>
<dbReference type="SUPFAM" id="SSF47095">
    <property type="entry name" value="HMG-box"/>
    <property type="match status" value="1"/>
</dbReference>
<dbReference type="Pfam" id="PF00505">
    <property type="entry name" value="HMG_box"/>
    <property type="match status" value="1"/>
</dbReference>
<feature type="domain" description="HMG box" evidence="1">
    <location>
        <begin position="64"/>
        <end position="124"/>
    </location>
</feature>